<gene>
    <name evidence="2" type="ORF">GCM10023210_00030</name>
</gene>
<feature type="signal peptide" evidence="1">
    <location>
        <begin position="1"/>
        <end position="19"/>
    </location>
</feature>
<dbReference type="EMBL" id="BAABHX010000001">
    <property type="protein sequence ID" value="GAA5082572.1"/>
    <property type="molecule type" value="Genomic_DNA"/>
</dbReference>
<reference evidence="3" key="1">
    <citation type="journal article" date="2019" name="Int. J. Syst. Evol. Microbiol.">
        <title>The Global Catalogue of Microorganisms (GCM) 10K type strain sequencing project: providing services to taxonomists for standard genome sequencing and annotation.</title>
        <authorList>
            <consortium name="The Broad Institute Genomics Platform"/>
            <consortium name="The Broad Institute Genome Sequencing Center for Infectious Disease"/>
            <person name="Wu L."/>
            <person name="Ma J."/>
        </authorList>
    </citation>
    <scope>NUCLEOTIDE SEQUENCE [LARGE SCALE GENOMIC DNA]</scope>
    <source>
        <strain evidence="3">JCM 18019</strain>
    </source>
</reference>
<dbReference type="RefSeq" id="WP_345199447.1">
    <property type="nucleotide sequence ID" value="NZ_BAABHX010000001.1"/>
</dbReference>
<sequence>MNKIISTVLFLGISLLAHAQNAGSIGINTATPEKELTVNGTMKTSGMTLKDPLEKLGADENYSFLIKSPAPQNKITSYNDSFVPTTPAPINLIQFKITCNKNDKDWVDEFDTKINSDKFLVIVASHGFTQPVYTVTENWITPMHAIFAYSSNGTWKLKADYVGFSTDDSLPKGVWTLNLLVFDKAYAKEFNFAQTVNNTTGTGSAAAPLIQ</sequence>
<accession>A0ABP9LPA7</accession>
<keyword evidence="1" id="KW-0732">Signal</keyword>
<dbReference type="Proteomes" id="UP001500353">
    <property type="component" value="Unassembled WGS sequence"/>
</dbReference>
<protein>
    <recommendedName>
        <fullName evidence="4">P/Homo B domain-containing protein</fullName>
    </recommendedName>
</protein>
<evidence type="ECO:0000313" key="2">
    <source>
        <dbReference type="EMBL" id="GAA5082572.1"/>
    </source>
</evidence>
<name>A0ABP9LPA7_9FLAO</name>
<keyword evidence="3" id="KW-1185">Reference proteome</keyword>
<evidence type="ECO:0000313" key="3">
    <source>
        <dbReference type="Proteomes" id="UP001500353"/>
    </source>
</evidence>
<comment type="caution">
    <text evidence="2">The sequence shown here is derived from an EMBL/GenBank/DDBJ whole genome shotgun (WGS) entry which is preliminary data.</text>
</comment>
<organism evidence="2 3">
    <name type="scientific">Chryseobacterium ginsengisoli</name>
    <dbReference type="NCBI Taxonomy" id="363853"/>
    <lineage>
        <taxon>Bacteria</taxon>
        <taxon>Pseudomonadati</taxon>
        <taxon>Bacteroidota</taxon>
        <taxon>Flavobacteriia</taxon>
        <taxon>Flavobacteriales</taxon>
        <taxon>Weeksellaceae</taxon>
        <taxon>Chryseobacterium group</taxon>
        <taxon>Chryseobacterium</taxon>
    </lineage>
</organism>
<feature type="chain" id="PRO_5045786521" description="P/Homo B domain-containing protein" evidence="1">
    <location>
        <begin position="20"/>
        <end position="211"/>
    </location>
</feature>
<evidence type="ECO:0000256" key="1">
    <source>
        <dbReference type="SAM" id="SignalP"/>
    </source>
</evidence>
<evidence type="ECO:0008006" key="4">
    <source>
        <dbReference type="Google" id="ProtNLM"/>
    </source>
</evidence>
<proteinExistence type="predicted"/>